<dbReference type="AlphaFoldDB" id="A0AAN9QI05"/>
<dbReference type="Proteomes" id="UP001367508">
    <property type="component" value="Unassembled WGS sequence"/>
</dbReference>
<gene>
    <name evidence="1" type="ORF">VNO77_18812</name>
</gene>
<protein>
    <submittedName>
        <fullName evidence="1">Uncharacterized protein</fullName>
    </submittedName>
</protein>
<organism evidence="1 2">
    <name type="scientific">Canavalia gladiata</name>
    <name type="common">Sword bean</name>
    <name type="synonym">Dolichos gladiatus</name>
    <dbReference type="NCBI Taxonomy" id="3824"/>
    <lineage>
        <taxon>Eukaryota</taxon>
        <taxon>Viridiplantae</taxon>
        <taxon>Streptophyta</taxon>
        <taxon>Embryophyta</taxon>
        <taxon>Tracheophyta</taxon>
        <taxon>Spermatophyta</taxon>
        <taxon>Magnoliopsida</taxon>
        <taxon>eudicotyledons</taxon>
        <taxon>Gunneridae</taxon>
        <taxon>Pentapetalae</taxon>
        <taxon>rosids</taxon>
        <taxon>fabids</taxon>
        <taxon>Fabales</taxon>
        <taxon>Fabaceae</taxon>
        <taxon>Papilionoideae</taxon>
        <taxon>50 kb inversion clade</taxon>
        <taxon>NPAAA clade</taxon>
        <taxon>indigoferoid/millettioid clade</taxon>
        <taxon>Phaseoleae</taxon>
        <taxon>Canavalia</taxon>
    </lineage>
</organism>
<comment type="caution">
    <text evidence="1">The sequence shown here is derived from an EMBL/GenBank/DDBJ whole genome shotgun (WGS) entry which is preliminary data.</text>
</comment>
<sequence length="144" mass="16237">MSKLDTQIPTAFDPFAEVNVEDSGTRAKEYVHVRVQQYNRRKSNAHVSAEIAPYQQKRIVVLALTSSRPKQAAPRFRPCRLQIGPYSPIYKFLDLGLHIIDGKEKIIDGPKCSAFALPPSDYDSCFAFTWVISNWALSHSIKGL</sequence>
<reference evidence="1 2" key="1">
    <citation type="submission" date="2024-01" db="EMBL/GenBank/DDBJ databases">
        <title>The genomes of 5 underutilized Papilionoideae crops provide insights into root nodulation and disease resistanc.</title>
        <authorList>
            <person name="Jiang F."/>
        </authorList>
    </citation>
    <scope>NUCLEOTIDE SEQUENCE [LARGE SCALE GENOMIC DNA]</scope>
    <source>
        <strain evidence="1">LVBAO_FW01</strain>
        <tissue evidence="1">Leaves</tissue>
    </source>
</reference>
<dbReference type="EMBL" id="JAYMYQ010000004">
    <property type="protein sequence ID" value="KAK7338210.1"/>
    <property type="molecule type" value="Genomic_DNA"/>
</dbReference>
<name>A0AAN9QI05_CANGL</name>
<evidence type="ECO:0000313" key="2">
    <source>
        <dbReference type="Proteomes" id="UP001367508"/>
    </source>
</evidence>
<accession>A0AAN9QI05</accession>
<evidence type="ECO:0000313" key="1">
    <source>
        <dbReference type="EMBL" id="KAK7338210.1"/>
    </source>
</evidence>
<proteinExistence type="predicted"/>
<keyword evidence="2" id="KW-1185">Reference proteome</keyword>